<sequence>MDPFLMRSYHQDRVAVRGGDLTVGVWDPVRAPGTDTPDDAPSVSTEPAAGYTAVEPPAAPTVGAAPARTVLLLHGVTGTHQMFRAFAERLDDYRVLAPDLRGRGQSYHLLGPYGMTAHADDLAIVLDQEDAEDVVVVGHSMGALAALVLAHRYPERIRALLLVDMWLPRLASAAEDLDATVQQIFAPLLAPVERTYTSVEEYRRIWSESGRFGTPPSADATAALDYALHGDAPSLAIRVQQRAAWEDAREIVGAEDVLAALNGLTHPARVIWHRTGHAEDAAAWDVEGAAQSWADLLPTLTATEYPSDGRIPLFTEDGIARMRAAVDELADG</sequence>
<dbReference type="EMBL" id="BMJI01000005">
    <property type="protein sequence ID" value="GGC87177.1"/>
    <property type="molecule type" value="Genomic_DNA"/>
</dbReference>
<organism evidence="2 3">
    <name type="scientific">Tersicoccus solisilvae</name>
    <dbReference type="NCBI Taxonomy" id="1882339"/>
    <lineage>
        <taxon>Bacteria</taxon>
        <taxon>Bacillati</taxon>
        <taxon>Actinomycetota</taxon>
        <taxon>Actinomycetes</taxon>
        <taxon>Micrococcales</taxon>
        <taxon>Micrococcaceae</taxon>
        <taxon>Tersicoccus</taxon>
    </lineage>
</organism>
<proteinExistence type="predicted"/>
<reference evidence="3" key="1">
    <citation type="journal article" date="2019" name="Int. J. Syst. Evol. Microbiol.">
        <title>The Global Catalogue of Microorganisms (GCM) 10K type strain sequencing project: providing services to taxonomists for standard genome sequencing and annotation.</title>
        <authorList>
            <consortium name="The Broad Institute Genomics Platform"/>
            <consortium name="The Broad Institute Genome Sequencing Center for Infectious Disease"/>
            <person name="Wu L."/>
            <person name="Ma J."/>
        </authorList>
    </citation>
    <scope>NUCLEOTIDE SEQUENCE [LARGE SCALE GENOMIC DNA]</scope>
    <source>
        <strain evidence="3">CGMCC 1.15480</strain>
    </source>
</reference>
<dbReference type="PANTHER" id="PTHR43798">
    <property type="entry name" value="MONOACYLGLYCEROL LIPASE"/>
    <property type="match status" value="1"/>
</dbReference>
<evidence type="ECO:0000259" key="1">
    <source>
        <dbReference type="Pfam" id="PF00561"/>
    </source>
</evidence>
<dbReference type="PANTHER" id="PTHR43798:SF33">
    <property type="entry name" value="HYDROLASE, PUTATIVE (AFU_ORTHOLOGUE AFUA_2G14860)-RELATED"/>
    <property type="match status" value="1"/>
</dbReference>
<dbReference type="Proteomes" id="UP000597761">
    <property type="component" value="Unassembled WGS sequence"/>
</dbReference>
<dbReference type="InterPro" id="IPR029058">
    <property type="entry name" value="AB_hydrolase_fold"/>
</dbReference>
<dbReference type="InterPro" id="IPR050266">
    <property type="entry name" value="AB_hydrolase_sf"/>
</dbReference>
<protein>
    <recommendedName>
        <fullName evidence="1">AB hydrolase-1 domain-containing protein</fullName>
    </recommendedName>
</protein>
<evidence type="ECO:0000313" key="2">
    <source>
        <dbReference type="EMBL" id="GGC87177.1"/>
    </source>
</evidence>
<dbReference type="Gene3D" id="3.40.50.1820">
    <property type="entry name" value="alpha/beta hydrolase"/>
    <property type="match status" value="1"/>
</dbReference>
<name>A0ABQ1P5I3_9MICC</name>
<dbReference type="RefSeq" id="WP_188667487.1">
    <property type="nucleotide sequence ID" value="NZ_BMJI01000005.1"/>
</dbReference>
<dbReference type="InterPro" id="IPR000073">
    <property type="entry name" value="AB_hydrolase_1"/>
</dbReference>
<keyword evidence="3" id="KW-1185">Reference proteome</keyword>
<gene>
    <name evidence="2" type="ORF">GCM10011512_12610</name>
</gene>
<dbReference type="PRINTS" id="PR00111">
    <property type="entry name" value="ABHYDROLASE"/>
</dbReference>
<comment type="caution">
    <text evidence="2">The sequence shown here is derived from an EMBL/GenBank/DDBJ whole genome shotgun (WGS) entry which is preliminary data.</text>
</comment>
<feature type="domain" description="AB hydrolase-1" evidence="1">
    <location>
        <begin position="69"/>
        <end position="181"/>
    </location>
</feature>
<evidence type="ECO:0000313" key="3">
    <source>
        <dbReference type="Proteomes" id="UP000597761"/>
    </source>
</evidence>
<accession>A0ABQ1P5I3</accession>
<dbReference type="Pfam" id="PF00561">
    <property type="entry name" value="Abhydrolase_1"/>
    <property type="match status" value="1"/>
</dbReference>
<dbReference type="SUPFAM" id="SSF53474">
    <property type="entry name" value="alpha/beta-Hydrolases"/>
    <property type="match status" value="1"/>
</dbReference>
<dbReference type="PRINTS" id="PR00412">
    <property type="entry name" value="EPOXHYDRLASE"/>
</dbReference>
<dbReference type="InterPro" id="IPR000639">
    <property type="entry name" value="Epox_hydrolase-like"/>
</dbReference>